<evidence type="ECO:0000256" key="30">
    <source>
        <dbReference type="ARBA" id="ARBA00023288"/>
    </source>
</evidence>
<dbReference type="GO" id="GO:0075512">
    <property type="term" value="P:clathrin-dependent endocytosis of virus by host cell"/>
    <property type="evidence" value="ECO:0007669"/>
    <property type="project" value="UniProtKB-UniRule"/>
</dbReference>
<evidence type="ECO:0000256" key="11">
    <source>
        <dbReference type="ARBA" id="ARBA00022581"/>
    </source>
</evidence>
<comment type="domain">
    <text evidence="32">The CD4-binding region is targeted by the antibody b12.</text>
</comment>
<protein>
    <recommendedName>
        <fullName evidence="32">Envelope glycoprotein gp160</fullName>
    </recommendedName>
    <alternativeName>
        <fullName evidence="32">Env polyprotein</fullName>
    </alternativeName>
    <component>
        <recommendedName>
            <fullName evidence="32">Surface protein gp120</fullName>
            <shortName evidence="32">SU</shortName>
        </recommendedName>
        <alternativeName>
            <fullName evidence="32">Glycoprotein 120</fullName>
            <shortName evidence="32">gp120</shortName>
        </alternativeName>
    </component>
    <component>
        <recommendedName>
            <fullName evidence="32">Transmembrane protein gp41</fullName>
            <shortName evidence="32">TM</shortName>
        </recommendedName>
        <alternativeName>
            <fullName evidence="32">Glycoprotein 41</fullName>
            <shortName evidence="32">gp41</shortName>
        </alternativeName>
    </component>
</protein>
<feature type="disulfide bond" evidence="32">
    <location>
        <begin position="601"/>
        <end position="607"/>
    </location>
</feature>
<dbReference type="HAMAP" id="MF_04083">
    <property type="entry name" value="HIV_ENV"/>
    <property type="match status" value="1"/>
</dbReference>
<feature type="transmembrane region" description="Helical" evidence="33">
    <location>
        <begin position="681"/>
        <end position="708"/>
    </location>
</feature>
<evidence type="ECO:0000256" key="7">
    <source>
        <dbReference type="ARBA" id="ARBA00022506"/>
    </source>
</evidence>
<organismHost>
    <name type="scientific">Homo sapiens</name>
    <name type="common">Human</name>
    <dbReference type="NCBI Taxonomy" id="9606"/>
</organismHost>
<dbReference type="Pfam" id="PF00516">
    <property type="entry name" value="GP120"/>
    <property type="match status" value="1"/>
</dbReference>
<evidence type="ECO:0000256" key="14">
    <source>
        <dbReference type="ARBA" id="ARBA00022692"/>
    </source>
</evidence>
<comment type="PTM">
    <text evidence="32">Highly glycosylated by host. The high number of glycan on the protein is reffered to as 'glycan shield' because it contributes to hide protein sequence from adaptive immune system.</text>
</comment>
<feature type="region of interest" description="MPER; binding to GalCer" evidence="32">
    <location>
        <begin position="665"/>
        <end position="686"/>
    </location>
</feature>
<dbReference type="EMBL" id="KM354463">
    <property type="protein sequence ID" value="AIX96146.1"/>
    <property type="molecule type" value="Genomic_RNA"/>
</dbReference>
<evidence type="ECO:0000259" key="35">
    <source>
        <dbReference type="Pfam" id="PF00516"/>
    </source>
</evidence>
<comment type="function">
    <text evidence="32">Transmembrane protein gp41: Acts as a class I viral fusion protein. Under the current model, the protein has at least 3 conformational states: pre-fusion native state, pre-hairpin intermediate state, and post-fusion hairpin state. During fusion of viral and target intracellular membranes, the coiled coil regions (heptad repeats) assume a trimer-of-hairpins structure, positioning the fusion peptide in close proximity to the C-terminal region of the ectodomain. The formation of this structure appears to drive apposition and subsequent fusion of viral and target cell membranes. Complete fusion occurs in host cell endosomes and is dynamin-dependent, however some lipid transfer might occur at the plasma membrane. The virus undergoes clathrin-dependent internalization long before endosomal fusion, thus minimizing the surface exposure of conserved viral epitopes during fusion and reducing the efficacy of inhibitors targeting these epitopes. Membranes fusion leads to delivery of the nucleocapsid into the cytoplasm.</text>
</comment>
<dbReference type="FunFam" id="1.20.5.490:FF:000001">
    <property type="entry name" value="Envelope glycoprotein gp160"/>
    <property type="match status" value="1"/>
</dbReference>
<dbReference type="GO" id="GO:0052031">
    <property type="term" value="P:symbiont-mediated perturbation of host defense response"/>
    <property type="evidence" value="ECO:0007669"/>
    <property type="project" value="UniProtKB-UniRule"/>
</dbReference>
<keyword evidence="25 32" id="KW-0472">Membrane</keyword>
<gene>
    <name evidence="32 37" type="primary">env</name>
</gene>
<dbReference type="InterPro" id="IPR037527">
    <property type="entry name" value="Gp160"/>
</dbReference>
<evidence type="ECO:0000256" key="24">
    <source>
        <dbReference type="ARBA" id="ARBA00023054"/>
    </source>
</evidence>
<keyword evidence="19 32" id="KW-1043">Host membrane</keyword>
<evidence type="ECO:0000256" key="31">
    <source>
        <dbReference type="ARBA" id="ARBA00023296"/>
    </source>
</evidence>
<dbReference type="SUPFAM" id="SSF56502">
    <property type="entry name" value="gp120 core"/>
    <property type="match status" value="2"/>
</dbReference>
<evidence type="ECO:0000256" key="29">
    <source>
        <dbReference type="ARBA" id="ARBA00023280"/>
    </source>
</evidence>
<reference evidence="37" key="1">
    <citation type="submission" date="2014-08" db="EMBL/GenBank/DDBJ databases">
        <authorList>
            <person name="Buckheit Sturdevant C."/>
            <person name="Joseph S.B."/>
            <person name="Schnell G."/>
            <person name="Price R.W."/>
            <person name="Swanstrom R."/>
            <person name="Spudich S."/>
        </authorList>
    </citation>
    <scope>NUCLEOTIDE SEQUENCE</scope>
    <source>
        <strain evidence="37">9036_041609_plasma_26</strain>
    </source>
</reference>
<keyword evidence="27 32" id="KW-1015">Disulfide bond</keyword>
<dbReference type="Gene3D" id="1.10.287.210">
    <property type="match status" value="1"/>
</dbReference>
<keyword evidence="10 32" id="KW-1165">Clathrin-mediated endocytosis of virus by host</keyword>
<dbReference type="Gene3D" id="2.170.40.20">
    <property type="entry name" value="Human immunodeficiency virus 1, Gp160, envelope glycoprotein"/>
    <property type="match status" value="2"/>
</dbReference>
<feature type="site" description="Cleavage; by host furin" evidence="32">
    <location>
        <begin position="513"/>
        <end position="514"/>
    </location>
</feature>
<dbReference type="InterPro" id="IPR000328">
    <property type="entry name" value="GP41-like"/>
</dbReference>
<organism evidence="37">
    <name type="scientific">Human immunodeficiency virus type 1</name>
    <name type="common">HIV-1</name>
    <dbReference type="NCBI Taxonomy" id="11676"/>
    <lineage>
        <taxon>Viruses</taxon>
        <taxon>Riboviria</taxon>
        <taxon>Pararnavirae</taxon>
        <taxon>Artverviricota</taxon>
        <taxon>Revtraviricetes</taxon>
        <taxon>Ortervirales</taxon>
        <taxon>Retroviridae</taxon>
        <taxon>Orthoretrovirinae</taxon>
        <taxon>Lentivirus</taxon>
        <taxon>Lentivirus humimdef1</taxon>
    </lineage>
</organism>
<feature type="disulfide bond" evidence="32">
    <location>
        <begin position="221"/>
        <end position="250"/>
    </location>
</feature>
<accession>A0A0A1CIV7</accession>
<keyword evidence="12 32" id="KW-1162">Viral penetration into host cytoplasm</keyword>
<evidence type="ECO:0000256" key="25">
    <source>
        <dbReference type="ARBA" id="ARBA00023136"/>
    </source>
</evidence>
<keyword evidence="24 32" id="KW-0175">Coiled coil</keyword>
<comment type="PTM">
    <text evidence="32">Palmitoylation of the transmembrane protein and of Env polyprotein (prior to its proteolytic cleavage) is essential for their association with host cell membrane lipid rafts. Palmitoylation is therefore required for envelope trafficking to classical lipid rafts, but not for viral replication.</text>
</comment>
<feature type="disulfide bond" evidence="32">
    <location>
        <begin position="231"/>
        <end position="242"/>
    </location>
</feature>
<comment type="domain">
    <text evidence="32">The YXXL motif is involved in determining the exact site of viral release at the surface of infected mononuclear cells and promotes endocytosis. YXXL and di-leucine endocytosis motifs interact directly or indirectly with the clathrin adapter complexes, opperate independently, and their activities are not additive.</text>
</comment>
<keyword evidence="7 32" id="KW-1168">Fusion of virus membrane with host membrane</keyword>
<feature type="coiled-coil region" evidence="32">
    <location>
        <begin position="636"/>
        <end position="670"/>
    </location>
</feature>
<dbReference type="GO" id="GO:0019064">
    <property type="term" value="P:fusion of virus membrane with host plasma membrane"/>
    <property type="evidence" value="ECO:0007669"/>
    <property type="project" value="UniProtKB-UniRule"/>
</dbReference>
<name>A0A0A1CIV7_HV1</name>
<dbReference type="GO" id="GO:0039654">
    <property type="term" value="P:fusion of virus membrane with host endosome membrane"/>
    <property type="evidence" value="ECO:0007669"/>
    <property type="project" value="UniProtKB-UniRule"/>
</dbReference>
<comment type="function">
    <text evidence="32">Envelope glycoprotein gp160: Oligomerizes in the host endoplasmic reticulum into predominantly trimers. In a second time, gp160 transits in the host Golgi, where glycosylation is completed. The precursor is then proteolytically cleaved in the trans-Golgi and thereby activated by cellular furin or furin-like proteases to produce gp120 and gp41.</text>
</comment>
<proteinExistence type="inferred from homology"/>
<dbReference type="GO" id="GO:0055036">
    <property type="term" value="C:virion membrane"/>
    <property type="evidence" value="ECO:0007669"/>
    <property type="project" value="UniProtKB-SubCell"/>
</dbReference>
<dbReference type="CDD" id="cd09909">
    <property type="entry name" value="HIV-1-like_HR1-HR2"/>
    <property type="match status" value="1"/>
</dbReference>
<dbReference type="GO" id="GO:1903908">
    <property type="term" value="P:positive regulation of plasma membrane raft polarization"/>
    <property type="evidence" value="ECO:0007669"/>
    <property type="project" value="UniProtKB-UniRule"/>
</dbReference>
<evidence type="ECO:0000256" key="16">
    <source>
        <dbReference type="ARBA" id="ARBA00022729"/>
    </source>
</evidence>
<evidence type="ECO:0000256" key="21">
    <source>
        <dbReference type="ARBA" id="ARBA00022890"/>
    </source>
</evidence>
<feature type="domain" description="Human immunodeficiency virus 1 envelope glycoprotein Gp120" evidence="35">
    <location>
        <begin position="35"/>
        <end position="513"/>
    </location>
</feature>
<evidence type="ECO:0000256" key="20">
    <source>
        <dbReference type="ARBA" id="ARBA00022879"/>
    </source>
</evidence>
<evidence type="ECO:0000256" key="23">
    <source>
        <dbReference type="ARBA" id="ARBA00023046"/>
    </source>
</evidence>
<dbReference type="GO" id="GO:0005198">
    <property type="term" value="F:structural molecule activity"/>
    <property type="evidence" value="ECO:0007669"/>
    <property type="project" value="UniProtKB-UniRule"/>
</dbReference>
<evidence type="ECO:0000256" key="1">
    <source>
        <dbReference type="ARBA" id="ARBA00004402"/>
    </source>
</evidence>
<keyword evidence="8 32" id="KW-1170">Fusion of virus membrane with host endosomal membrane</keyword>
<dbReference type="GO" id="GO:0019062">
    <property type="term" value="P:virion attachment to host cell"/>
    <property type="evidence" value="ECO:0007669"/>
    <property type="project" value="UniProtKB-UniRule"/>
</dbReference>
<feature type="domain" description="Retroviral envelope protein GP41-like" evidence="36">
    <location>
        <begin position="533"/>
        <end position="721"/>
    </location>
</feature>
<keyword evidence="9 32" id="KW-1032">Host cell membrane</keyword>
<comment type="subcellular location">
    <subcellularLocation>
        <location evidence="3">Host cell membrane</location>
        <topology evidence="3">Peripheral membrane protein</topology>
    </subcellularLocation>
    <subcellularLocation>
        <location evidence="1">Host cell membrane</location>
        <topology evidence="1">Single-pass type I membrane protein</topology>
    </subcellularLocation>
    <subcellularLocation>
        <location evidence="2">Host endosome membrane</location>
        <topology evidence="2">Peripheral membrane protein</topology>
    </subcellularLocation>
    <subcellularLocation>
        <location evidence="5">Host endosome membrane</location>
        <topology evidence="5">Single-pass type I membrane protein</topology>
    </subcellularLocation>
    <subcellularLocation>
        <location evidence="6">Virion membrane</location>
        <topology evidence="6">Peripheral membrane protein</topology>
    </subcellularLocation>
    <subcellularLocation>
        <location evidence="4">Virion membrane</location>
        <topology evidence="4">Single-pass type I membrane protein</topology>
    </subcellularLocation>
</comment>
<dbReference type="FunFam" id="1.10.287.210:FF:000001">
    <property type="entry name" value="Envelope glycoprotein gp160"/>
    <property type="match status" value="1"/>
</dbReference>
<feature type="chain" id="PRO_5023337886" description="Envelope glycoprotein gp160" evidence="32">
    <location>
        <begin position="34"/>
        <end position="859"/>
    </location>
</feature>
<feature type="short sequence motif" description="Di-leucine internalization motif" evidence="32">
    <location>
        <begin position="858"/>
        <end position="859"/>
    </location>
</feature>
<dbReference type="GO" id="GO:0019031">
    <property type="term" value="C:viral envelope"/>
    <property type="evidence" value="ECO:0007669"/>
    <property type="project" value="UniProtKB-KW"/>
</dbReference>
<dbReference type="FunFam" id="2.170.40.20:FF:000004">
    <property type="entry name" value="Envelope glycoprotein gp160"/>
    <property type="match status" value="1"/>
</dbReference>
<evidence type="ECO:0000256" key="18">
    <source>
        <dbReference type="ARBA" id="ARBA00022844"/>
    </source>
</evidence>
<comment type="caution">
    <text evidence="32">Lacks conserved residue(s) required for the propagation of feature annotation.</text>
</comment>
<evidence type="ECO:0000256" key="5">
    <source>
        <dbReference type="ARBA" id="ARBA00004578"/>
    </source>
</evidence>
<dbReference type="Gene3D" id="1.20.5.490">
    <property type="entry name" value="Single helix bin"/>
    <property type="match status" value="1"/>
</dbReference>
<evidence type="ECO:0000259" key="36">
    <source>
        <dbReference type="Pfam" id="PF00517"/>
    </source>
</evidence>
<feature type="chain" id="PRO_5023337887" description="Transmembrane protein gp41" evidence="32">
    <location>
        <begin position="514"/>
        <end position="859"/>
    </location>
</feature>
<comment type="domain">
    <text evidence="32 33">The 17 amino acids long immunosuppressive region is present in many retroviral envelope proteins. Synthetic peptides derived from this relatively conserved sequence inhibit immune function in vitro and in vivo.</text>
</comment>
<keyword evidence="26 32" id="KW-0564">Palmitate</keyword>
<comment type="domain">
    <text evidence="32">Some of the most genetically diverse regions of the viral genome are present in Env. They are called variable regions 1 through 5 (V1 through V5). Coreceptor usage of gp120 is determined mainly by the primary structure of the third variable region (V3) in the outer domain of gp120. The sequence of V3 determines which coreceptor, CCR5 and/or CXCR4 (corresponding to R5/macrophage, X4/T cell and R5X4/T cell and macrophage tropism), is used to trigger the fusion potential of the Env complex, and hence which cells the virus can infect. Binding to CCR5 involves a region adjacent in addition to V3.</text>
</comment>
<evidence type="ECO:0000256" key="6">
    <source>
        <dbReference type="ARBA" id="ARBA00004650"/>
    </source>
</evidence>
<keyword evidence="17 32" id="KW-1161">Viral attachment to host cell</keyword>
<feature type="region of interest" description="Disordered" evidence="34">
    <location>
        <begin position="720"/>
        <end position="748"/>
    </location>
</feature>
<keyword evidence="18 32" id="KW-0946">Virion</keyword>
<evidence type="ECO:0000256" key="2">
    <source>
        <dbReference type="ARBA" id="ARBA00004433"/>
    </source>
</evidence>
<dbReference type="InterPro" id="IPR000777">
    <property type="entry name" value="HIV1_Gp120"/>
</dbReference>
<evidence type="ECO:0000256" key="13">
    <source>
        <dbReference type="ARBA" id="ARBA00022685"/>
    </source>
</evidence>
<evidence type="ECO:0000256" key="19">
    <source>
        <dbReference type="ARBA" id="ARBA00022870"/>
    </source>
</evidence>
<keyword evidence="13 32" id="KW-0165">Cleavage on pair of basic residues</keyword>
<feature type="disulfide bond" evidence="32">
    <location>
        <begin position="55"/>
        <end position="75"/>
    </location>
</feature>
<keyword evidence="22 32" id="KW-1133">Transmembrane helix</keyword>
<comment type="subcellular location">
    <molecule>Surface protein gp120</molecule>
    <subcellularLocation>
        <location evidence="32">Virion membrane</location>
        <topology evidence="32">Peripheral membrane protein</topology>
    </subcellularLocation>
    <subcellularLocation>
        <location evidence="32">Host cell membrane</location>
        <topology evidence="32">Peripheral membrane protein</topology>
    </subcellularLocation>
    <subcellularLocation>
        <location evidence="32">Host endosome membrane</location>
        <topology evidence="32">Single-pass type I membrane protein</topology>
    </subcellularLocation>
    <text evidence="32">The surface protein is not anchored to the viral envelope, but associates with the extravirion surface through its binding to TM. It is probably concentrated at the site of budding and incorporated into the virions possibly by contacts between the cytoplasmic tail of Env and the N-terminus of Gag.</text>
</comment>
<evidence type="ECO:0000313" key="37">
    <source>
        <dbReference type="EMBL" id="AIX96146.1"/>
    </source>
</evidence>
<comment type="function">
    <text evidence="32">Surface protein gp120: Attaches the virus to the host lymphoid cell by binding to the primary receptor CD4. This interaction induces a structural rearrangement creating a high affinity binding site for a chemokine coreceptor like CXCR4 and/or CCR5. Acts as a ligand for CD209/DC-SIGN and CLEC4M/DC-SIGNR, which are respectively found on dendritic cells (DCs), and on endothelial cells of liver sinusoids and lymph node sinuses. These interactions allow capture of viral particles at mucosal surfaces by these cells and subsequent transmission to permissive cells. HIV subverts the migration properties of dendritic cells to gain access to CD4+ T-cells in lymph nodes. Virus transmission to permissive T-cells occurs either in trans (without DCs infection, through viral capture and transmission), or in cis (following DCs productive infection, through the usual CD4-gp120 interaction), thereby inducing a robust infection. In trans infection, bound virions remain infectious over days and it is proposed that they are not degraded, but protected in non-lysosomal acidic organelles within the DCs close to the cell membrane thus contributing to the viral infectious potential during DCs' migration from the periphery to the lymphoid tissues. On arrival at lymphoid tissues, intact virions recycle back to DCs' cell surface allowing virus transmission to CD4+ T-cells.</text>
</comment>
<evidence type="ECO:0000256" key="9">
    <source>
        <dbReference type="ARBA" id="ARBA00022511"/>
    </source>
</evidence>
<comment type="domain">
    <text evidence="32">The membrane proximal external region (MPER) present in gp41 is a tryptophan-rich region recognized by the antibodies 2F5, Z13, and 4E10. MPER seems to play a role in fusion.</text>
</comment>
<dbReference type="InterPro" id="IPR036377">
    <property type="entry name" value="Gp120_core_sf"/>
</dbReference>
<comment type="subcellular location">
    <molecule>Transmembrane protein gp41</molecule>
    <subcellularLocation>
        <location evidence="32">Virion membrane</location>
        <topology evidence="32">Single-pass type I membrane protein</topology>
    </subcellularLocation>
    <subcellularLocation>
        <location evidence="32">Host cell membrane</location>
        <topology evidence="32">Single-pass type I membrane protein</topology>
    </subcellularLocation>
    <subcellularLocation>
        <location evidence="32">Host endosome membrane</location>
        <topology evidence="32">Single-pass type I membrane protein</topology>
    </subcellularLocation>
    <text evidence="32">It is probably concentrated at the site of budding and incorporated into the virions possibly by contacts between the cytoplasmic tail of Env and the N-terminus of Gag.</text>
</comment>
<evidence type="ECO:0000256" key="10">
    <source>
        <dbReference type="ARBA" id="ARBA00022570"/>
    </source>
</evidence>
<keyword evidence="30 32" id="KW-0449">Lipoprotein</keyword>
<evidence type="ECO:0000256" key="33">
    <source>
        <dbReference type="RuleBase" id="RU363095"/>
    </source>
</evidence>
<keyword evidence="11 32" id="KW-0945">Host-virus interaction</keyword>
<evidence type="ECO:0000256" key="8">
    <source>
        <dbReference type="ARBA" id="ARBA00022510"/>
    </source>
</evidence>
<keyword evidence="28 32" id="KW-0325">Glycoprotein</keyword>
<evidence type="ECO:0000256" key="4">
    <source>
        <dbReference type="ARBA" id="ARBA00004563"/>
    </source>
</evidence>
<feature type="region of interest" description="Immunosuppression" evidence="32">
    <location>
        <begin position="577"/>
        <end position="595"/>
    </location>
</feature>
<comment type="miscellaneous">
    <text evidence="32">HIV-1 lineages are divided in three main groups, M (for Major), O (for Outlier), and N (for New, or Non-M, Non-O). The vast majority of strains found worldwide belong to the group M. Group O seems to be endemic to and largely confined to Cameroon and neighboring countries in West Central Africa, where these viruses represent a small minority of HIV-1 strains. The group N is represented by a limited number of isolates from Cameroonian persons. The group M is further subdivided in 9 clades or subtypes (A to D, F to H, J and K).</text>
</comment>
<keyword evidence="16 32" id="KW-0732">Signal</keyword>
<keyword evidence="14 32" id="KW-0812">Transmembrane</keyword>
<dbReference type="GO" id="GO:1903911">
    <property type="term" value="P:positive regulation of receptor clustering"/>
    <property type="evidence" value="ECO:0007669"/>
    <property type="project" value="UniProtKB-UniRule"/>
</dbReference>
<keyword evidence="31 32" id="KW-1160">Virus entry into host cell</keyword>
<keyword evidence="15 32" id="KW-0053">Apoptosis</keyword>
<keyword evidence="23 32" id="KW-1039">Host endosome</keyword>
<keyword evidence="21 32" id="KW-1164">Virus endocytosis by host</keyword>
<comment type="miscellaneous">
    <text evidence="32">Inhibitors targeting HIV-1 viral envelope proteins are used as antiretroviral drugs. Attachment of virions to the cell surface via non-specific interactions and CD4 binding can be blocked by inhibitors that include cyanovirin-N, cyclotriazadisulfonamide analogs, PRO 2000, TNX 355 and PRO 542. In addition, BMS 806 can block CD4-induced conformational changes. Env interactions with the coreceptor molecules can be targeted by CCR5 antagonists including SCH-D, maraviroc (UK 427857) and aplaviroc (GW 873140), and the CXCR4 antagonist AMD 070. Fusion of viral and cellular membranes can be inhibited by peptides such as enfuvirtide and tifuvirtide (T 1249). Resistance to inhibitors associated with mutations in Env are observed. Most of the time, single mutations confer only a modest reduction in drug susceptibility. Combination of several mutations is usually required to develop a high-level drug resistance.</text>
</comment>
<keyword evidence="29 32" id="KW-0899">Viral immunoevasion</keyword>
<evidence type="ECO:0000256" key="32">
    <source>
        <dbReference type="HAMAP-Rule" id="MF_04083"/>
    </source>
</evidence>
<comment type="similarity">
    <text evidence="32">Belongs to the HIV-1 env protein family.</text>
</comment>
<feature type="topological domain" description="Cytoplasmic" evidence="32">
    <location>
        <begin position="709"/>
        <end position="859"/>
    </location>
</feature>
<keyword evidence="20 32" id="KW-0261">Viral envelope protein</keyword>
<evidence type="ECO:0000256" key="28">
    <source>
        <dbReference type="ARBA" id="ARBA00023180"/>
    </source>
</evidence>
<dbReference type="GO" id="GO:0019082">
    <property type="term" value="P:viral protein processing"/>
    <property type="evidence" value="ECO:0007669"/>
    <property type="project" value="UniProtKB-UniRule"/>
</dbReference>
<dbReference type="GO" id="GO:0016020">
    <property type="term" value="C:membrane"/>
    <property type="evidence" value="ECO:0007669"/>
    <property type="project" value="UniProtKB-UniRule"/>
</dbReference>
<dbReference type="FunFam" id="2.170.40.20:FF:000003">
    <property type="entry name" value="Envelope glycoprotein gp160"/>
    <property type="match status" value="1"/>
</dbReference>
<evidence type="ECO:0000256" key="34">
    <source>
        <dbReference type="SAM" id="MobiDB-lite"/>
    </source>
</evidence>
<dbReference type="SUPFAM" id="SSF58069">
    <property type="entry name" value="Virus ectodomain"/>
    <property type="match status" value="1"/>
</dbReference>
<dbReference type="GO" id="GO:0044175">
    <property type="term" value="C:host cell endosome membrane"/>
    <property type="evidence" value="ECO:0007669"/>
    <property type="project" value="UniProtKB-SubCell"/>
</dbReference>
<evidence type="ECO:0000256" key="26">
    <source>
        <dbReference type="ARBA" id="ARBA00023139"/>
    </source>
</evidence>
<sequence length="859" mass="97050">MRVKGIRKNWQHWWWKWGIMLLGMWMICSTEEEKLWVTVYYGVPVWKEASTTLFCASDAKAHKTEVHNVWATHACVPIDPDPQEVRLENVTENFNMWKNDMVEQMHEDIISLWDQSLKPCVKLTPLCVTLNCSSNVTIITNSTAANSSGKGIRDELEMKNCSFNVSTNTNRKGFKEEYALFYKLDLNGTDNTSYTLINCDSSVIKQACPKVTFEPIPIHYCTPAGFAILQCNDKKFNGTGPCSNVSTVQCTHGIRPVVSTQLLLNGSLAEEEIVIRSENLTDNAKNIIVQLNASVEINCTRPNNNTRKGIGIGPGSTFYATGAIIGDIRQAHCNISRAKWNNTLRQLAGELEKRFNKKTIIFQQPLPGGDQEIVMHSFNCGGEFFYCNTSKLFNNTWNSTDKTLSNTEGNDTITLPCRIRQIINRWQEVGKAMYAPPIAGIITCSSNITGLILTRDGGEEKGTNTTTETFRPGGGNMKDNWRSELYKYKVVRIEPLGIAPTRARRIVVQREKRAVGTIGAMFLGFLGAAGSTMGAASVTLTVQARLLLSGIVQQQNNLLRAIEAQQRMLQLTVWGIKQLQARVLAVERYLKDQQLLGIWGCSGKLICTTNVPWNTSWSNKSMNDIWNNMTWMEWDREINNYTGLIQTLLEESQIQQEKNEQELLELDKWTSLLNWFDITKWLWYIRIFIMVVGGLVGLRIIFFVLSIVNRVRQGYSPLSLQTHLPSPRGPDRPGGTEGEGGEEDRGGSGRSVNGFLALIWVDLRSLLLFSYRHLRDLLLILARSVELLGLRGWEALKYCWNLLQYWSQELKNSAVSLLNAIAIAVAEGTDRIIEFLQGVFRAFIHIPRRIRQGLERALL</sequence>
<comment type="subunit">
    <text evidence="32">The mature envelope protein (Env) consists of a homotrimer of non-covalently associated gp120-gp41 heterodimers. The resulting complex protrudes from the virus surface as a spike. There seems to be as few as 10 spikes on the average virion. Surface protein gp120 interacts with host CD4, CCR5 and CXCR4. Gp120 also interacts with the C-type lectins CD209/DC-SIGN and CLEC4M/DC-SIGNR (collectively referred to as DC-SIGN(R)). Gp120 and gp41 interact with GalCer. Gp120 interacts with host ITGA4/ITGB7 complex; on CD4+ T-cells, this interaction results in rapid activation of integrin ITGAL/LFA-1, which facilitates efficient cell-to-cell spreading of HIV-1. Gp120 interacts with cell-associated heparan sulfate; this interaction increases virus infectivity on permissive cells and may be involved in infection of CD4- cells.</text>
</comment>
<reference evidence="37" key="2">
    <citation type="journal article" date="2015" name="PLoS Pathog.">
        <title>Compartmentalized Replication of R5 T Cell-Tropic HIV-1 in the Central Nervous System Early in the Course of Infection.</title>
        <authorList>
            <person name="Sturdevant C.B."/>
            <person name="Joseph S.B."/>
            <person name="Schnell G."/>
            <person name="Price R.W."/>
            <person name="Swanstrom R."/>
            <person name="Spudich S."/>
        </authorList>
    </citation>
    <scope>NUCLEOTIDE SEQUENCE</scope>
    <source>
        <strain evidence="37">9036_041609_plasma_26</strain>
    </source>
</reference>
<evidence type="ECO:0000256" key="22">
    <source>
        <dbReference type="ARBA" id="ARBA00022989"/>
    </source>
</evidence>
<dbReference type="Pfam" id="PF00517">
    <property type="entry name" value="GP41"/>
    <property type="match status" value="1"/>
</dbReference>
<evidence type="ECO:0000256" key="27">
    <source>
        <dbReference type="ARBA" id="ARBA00023157"/>
    </source>
</evidence>
<evidence type="ECO:0000256" key="12">
    <source>
        <dbReference type="ARBA" id="ARBA00022595"/>
    </source>
</evidence>
<dbReference type="GO" id="GO:0020002">
    <property type="term" value="C:host cell plasma membrane"/>
    <property type="evidence" value="ECO:0007669"/>
    <property type="project" value="UniProtKB-SubCell"/>
</dbReference>
<evidence type="ECO:0000256" key="15">
    <source>
        <dbReference type="ARBA" id="ARBA00022703"/>
    </source>
</evidence>
<evidence type="ECO:0000256" key="3">
    <source>
        <dbReference type="ARBA" id="ARBA00004505"/>
    </source>
</evidence>
<feature type="short sequence motif" description="YXXL motif; contains endocytosis signal" evidence="32">
    <location>
        <begin position="715"/>
        <end position="718"/>
    </location>
</feature>
<comment type="PTM">
    <text evidence="32">Specific enzymatic cleavages in vivo yield mature proteins. Envelope glycoproteins are synthesized as a inactive precursor that is heavily N-glycosylated and processed likely by host cell furin in the Golgi to yield the mature SU and TM proteins. The cleavage site between SU and TM requires the minimal sequence [KR]-X-[KR]-R. About 2 of the 9 disulfide bonds of gp41 are reduced by P4HB/PDI, following binding to CD4 receptor.</text>
</comment>
<evidence type="ECO:0000256" key="17">
    <source>
        <dbReference type="ARBA" id="ARBA00022804"/>
    </source>
</evidence>